<feature type="signal peptide" evidence="2">
    <location>
        <begin position="1"/>
        <end position="23"/>
    </location>
</feature>
<dbReference type="RefSeq" id="WP_157718562.1">
    <property type="nucleotide sequence ID" value="NZ_LT629748.1"/>
</dbReference>
<organism evidence="3 4">
    <name type="scientific">Halopseudomonas litoralis</name>
    <dbReference type="NCBI Taxonomy" id="797277"/>
    <lineage>
        <taxon>Bacteria</taxon>
        <taxon>Pseudomonadati</taxon>
        <taxon>Pseudomonadota</taxon>
        <taxon>Gammaproteobacteria</taxon>
        <taxon>Pseudomonadales</taxon>
        <taxon>Pseudomonadaceae</taxon>
        <taxon>Halopseudomonas</taxon>
    </lineage>
</organism>
<dbReference type="STRING" id="797277.SAMN05216198_1085"/>
<dbReference type="Proteomes" id="UP000243426">
    <property type="component" value="Chromosome I"/>
</dbReference>
<feature type="region of interest" description="Disordered" evidence="1">
    <location>
        <begin position="26"/>
        <end position="79"/>
    </location>
</feature>
<evidence type="ECO:0000313" key="4">
    <source>
        <dbReference type="Proteomes" id="UP000243426"/>
    </source>
</evidence>
<dbReference type="InterPro" id="IPR024572">
    <property type="entry name" value="RcnB"/>
</dbReference>
<dbReference type="EMBL" id="LT629748">
    <property type="protein sequence ID" value="SDS05948.1"/>
    <property type="molecule type" value="Genomic_DNA"/>
</dbReference>
<sequence length="179" mass="20779">MRLRHLVISLFAAAALLGSLAQAAPGPYAPGKSHEHRKAFKQHQQQRDHHRQQNLGRDHNRYGQQHPGSGYRPRDHAVPPDHRQIYQQRHQYRAPDRGQLRRQIYQNRHHIGRGPALPPRARLITGRPIPHGWSQRLPHQHLRHLPHYPGYEWHRAGSNLVLVAVTTGLIYTIMENVLN</sequence>
<gene>
    <name evidence="3" type="ORF">SAMN05216198_1085</name>
</gene>
<evidence type="ECO:0000313" key="3">
    <source>
        <dbReference type="EMBL" id="SDS05948.1"/>
    </source>
</evidence>
<accession>A0A1H1P3W7</accession>
<dbReference type="OrthoDB" id="6433631at2"/>
<dbReference type="Pfam" id="PF11776">
    <property type="entry name" value="RcnB"/>
    <property type="match status" value="1"/>
</dbReference>
<dbReference type="AlphaFoldDB" id="A0A1H1P3W7"/>
<dbReference type="Gene3D" id="3.10.450.160">
    <property type="entry name" value="inner membrane protein cigr"/>
    <property type="match status" value="1"/>
</dbReference>
<protein>
    <submittedName>
        <fullName evidence="3">Nickel/cobalt transporter regulator</fullName>
    </submittedName>
</protein>
<feature type="chain" id="PRO_5009256158" evidence="2">
    <location>
        <begin position="24"/>
        <end position="179"/>
    </location>
</feature>
<reference evidence="4" key="1">
    <citation type="submission" date="2016-10" db="EMBL/GenBank/DDBJ databases">
        <authorList>
            <person name="Varghese N."/>
            <person name="Submissions S."/>
        </authorList>
    </citation>
    <scope>NUCLEOTIDE SEQUENCE [LARGE SCALE GENOMIC DNA]</scope>
    <source>
        <strain evidence="4">2SM5</strain>
    </source>
</reference>
<keyword evidence="2" id="KW-0732">Signal</keyword>
<evidence type="ECO:0000256" key="2">
    <source>
        <dbReference type="SAM" id="SignalP"/>
    </source>
</evidence>
<dbReference type="NCBIfam" id="NF040487">
    <property type="entry name" value="T3SS_CigR_fam"/>
    <property type="match status" value="1"/>
</dbReference>
<evidence type="ECO:0000256" key="1">
    <source>
        <dbReference type="SAM" id="MobiDB-lite"/>
    </source>
</evidence>
<name>A0A1H1P3W7_9GAMM</name>
<keyword evidence="4" id="KW-1185">Reference proteome</keyword>
<proteinExistence type="predicted"/>